<sequence length="120" mass="13524">MMNSDLARHNLKLVERSVWITTFGLCTLIALLTNYDRADLAILIGILIGLIIGIVSPYLWRKDYKLLNVIIPIFLLVFPGVHFINSTGGVNVAFQFYSSAICIAGCYWLVFKAILVKYLK</sequence>
<name>A0A0U2Z343_9GAMM</name>
<evidence type="ECO:0000313" key="3">
    <source>
        <dbReference type="Proteomes" id="UP000069015"/>
    </source>
</evidence>
<feature type="transmembrane region" description="Helical" evidence="1">
    <location>
        <begin position="96"/>
        <end position="115"/>
    </location>
</feature>
<protein>
    <submittedName>
        <fullName evidence="2">Uncharacterized protein</fullName>
    </submittedName>
</protein>
<keyword evidence="1" id="KW-0472">Membrane</keyword>
<dbReference type="RefSeq" id="WP_058795599.1">
    <property type="nucleotide sequence ID" value="NZ_CP013611.1"/>
</dbReference>
<feature type="transmembrane region" description="Helical" evidence="1">
    <location>
        <begin position="41"/>
        <end position="59"/>
    </location>
</feature>
<dbReference type="Proteomes" id="UP000069015">
    <property type="component" value="Chromosome 1"/>
</dbReference>
<evidence type="ECO:0000256" key="1">
    <source>
        <dbReference type="SAM" id="Phobius"/>
    </source>
</evidence>
<proteinExistence type="predicted"/>
<keyword evidence="1" id="KW-0812">Transmembrane</keyword>
<accession>A0A0U2Z343</accession>
<dbReference type="EMBL" id="CP013611">
    <property type="protein sequence ID" value="ALU42177.1"/>
    <property type="molecule type" value="Genomic_DNA"/>
</dbReference>
<organism evidence="2 3">
    <name type="scientific">Pseudoalteromonas rubra</name>
    <dbReference type="NCBI Taxonomy" id="43658"/>
    <lineage>
        <taxon>Bacteria</taxon>
        <taxon>Pseudomonadati</taxon>
        <taxon>Pseudomonadota</taxon>
        <taxon>Gammaproteobacteria</taxon>
        <taxon>Alteromonadales</taxon>
        <taxon>Pseudoalteromonadaceae</taxon>
        <taxon>Pseudoalteromonas</taxon>
    </lineage>
</organism>
<keyword evidence="1" id="KW-1133">Transmembrane helix</keyword>
<evidence type="ECO:0000313" key="2">
    <source>
        <dbReference type="EMBL" id="ALU42177.1"/>
    </source>
</evidence>
<dbReference type="AlphaFoldDB" id="A0A0U2Z343"/>
<feature type="transmembrane region" description="Helical" evidence="1">
    <location>
        <begin position="66"/>
        <end position="84"/>
    </location>
</feature>
<gene>
    <name evidence="2" type="ORF">AT705_04030</name>
</gene>
<feature type="transmembrane region" description="Helical" evidence="1">
    <location>
        <begin position="18"/>
        <end position="35"/>
    </location>
</feature>
<reference evidence="2 3" key="1">
    <citation type="submission" date="2015-12" db="EMBL/GenBank/DDBJ databases">
        <title>Complete genome sequence of Pseudoalteromonas rubra SCSIO 6842, harboring a conjugative plasmid.</title>
        <authorList>
            <person name="Li B."/>
            <person name="Wang X."/>
        </authorList>
    </citation>
    <scope>NUCLEOTIDE SEQUENCE [LARGE SCALE GENOMIC DNA]</scope>
    <source>
        <strain evidence="2 3">SCSIO 6842</strain>
    </source>
</reference>
<dbReference type="KEGG" id="prr:AT705_04030"/>